<feature type="transmembrane region" description="Helical" evidence="17">
    <location>
        <begin position="57"/>
        <end position="80"/>
    </location>
</feature>
<protein>
    <recommendedName>
        <fullName evidence="4 17">NADH-ubiquinone oxidoreductase chain 2</fullName>
        <ecNumber evidence="3 17">7.1.1.2</ecNumber>
    </recommendedName>
</protein>
<dbReference type="GO" id="GO:0005743">
    <property type="term" value="C:mitochondrial inner membrane"/>
    <property type="evidence" value="ECO:0007669"/>
    <property type="project" value="UniProtKB-SubCell"/>
</dbReference>
<dbReference type="Pfam" id="PF06444">
    <property type="entry name" value="NADH_dehy_S2_C"/>
    <property type="match status" value="1"/>
</dbReference>
<evidence type="ECO:0000256" key="2">
    <source>
        <dbReference type="ARBA" id="ARBA00007012"/>
    </source>
</evidence>
<dbReference type="AlphaFoldDB" id="A0A068CD26"/>
<feature type="transmembrane region" description="Helical" evidence="17">
    <location>
        <begin position="86"/>
        <end position="104"/>
    </location>
</feature>
<dbReference type="GO" id="GO:0006120">
    <property type="term" value="P:mitochondrial electron transport, NADH to ubiquinone"/>
    <property type="evidence" value="ECO:0007669"/>
    <property type="project" value="InterPro"/>
</dbReference>
<evidence type="ECO:0000256" key="13">
    <source>
        <dbReference type="ARBA" id="ARBA00023075"/>
    </source>
</evidence>
<dbReference type="Pfam" id="PF00361">
    <property type="entry name" value="Proton_antipo_M"/>
    <property type="match status" value="1"/>
</dbReference>
<evidence type="ECO:0000256" key="4">
    <source>
        <dbReference type="ARBA" id="ARBA00021008"/>
    </source>
</evidence>
<evidence type="ECO:0000256" key="6">
    <source>
        <dbReference type="ARBA" id="ARBA00022660"/>
    </source>
</evidence>
<keyword evidence="9 17" id="KW-1278">Translocase</keyword>
<dbReference type="PRINTS" id="PR01436">
    <property type="entry name" value="NADHDHGNASE2"/>
</dbReference>
<keyword evidence="7 17" id="KW-0812">Transmembrane</keyword>
<evidence type="ECO:0000313" key="20">
    <source>
        <dbReference type="EMBL" id="AID15872.1"/>
    </source>
</evidence>
<keyword evidence="8 17" id="KW-0999">Mitochondrion inner membrane</keyword>
<dbReference type="GO" id="GO:0008137">
    <property type="term" value="F:NADH dehydrogenase (ubiquinone) activity"/>
    <property type="evidence" value="ECO:0007669"/>
    <property type="project" value="UniProtKB-EC"/>
</dbReference>
<evidence type="ECO:0000256" key="15">
    <source>
        <dbReference type="ARBA" id="ARBA00023136"/>
    </source>
</evidence>
<evidence type="ECO:0000256" key="3">
    <source>
        <dbReference type="ARBA" id="ARBA00012944"/>
    </source>
</evidence>
<dbReference type="InterPro" id="IPR010933">
    <property type="entry name" value="NADH_DH_su2_C"/>
</dbReference>
<proteinExistence type="inferred from homology"/>
<evidence type="ECO:0000256" key="5">
    <source>
        <dbReference type="ARBA" id="ARBA00022448"/>
    </source>
</evidence>
<dbReference type="PANTHER" id="PTHR46552:SF1">
    <property type="entry name" value="NADH-UBIQUINONE OXIDOREDUCTASE CHAIN 2"/>
    <property type="match status" value="1"/>
</dbReference>
<name>A0A068CD26_PARSE</name>
<accession>A0A068CD26</accession>
<evidence type="ECO:0000256" key="10">
    <source>
        <dbReference type="ARBA" id="ARBA00022982"/>
    </source>
</evidence>
<evidence type="ECO:0000256" key="8">
    <source>
        <dbReference type="ARBA" id="ARBA00022792"/>
    </source>
</evidence>
<geneLocation type="mitochondrion" evidence="20"/>
<dbReference type="InterPro" id="IPR050175">
    <property type="entry name" value="Complex_I_Subunit_2"/>
</dbReference>
<feature type="domain" description="NADH:quinone oxidoreductase/Mrp antiporter transmembrane" evidence="18">
    <location>
        <begin position="23"/>
        <end position="288"/>
    </location>
</feature>
<evidence type="ECO:0000256" key="16">
    <source>
        <dbReference type="ARBA" id="ARBA00049551"/>
    </source>
</evidence>
<feature type="transmembrane region" description="Helical" evidence="17">
    <location>
        <begin position="152"/>
        <end position="171"/>
    </location>
</feature>
<keyword evidence="5" id="KW-0813">Transport</keyword>
<feature type="transmembrane region" description="Helical" evidence="17">
    <location>
        <begin position="202"/>
        <end position="219"/>
    </location>
</feature>
<dbReference type="InterPro" id="IPR001750">
    <property type="entry name" value="ND/Mrp_TM"/>
</dbReference>
<sequence length="348" mass="37579">MSPFITLILLASLILGTLLTMSASHWMLAWMGLEMNTLAMLPLMAKSHCPRATEATIKYFLAQAAAAATILFASTANAWITGEWNIYSTATPISTIAITMALALKMGLAPMHMWVPQVMQGLDLPTGLILATWQKLAPFALIVQMAQFAPPQLLTALGLLSVILGGWGGLNQTQLRKILAYSSIAHLGWIVMISQFNQQLTMLVLITYIFMTSATFLIFKLMSATKINTLAVAWAKAPAMAAIASLTLLSLGGLPPLTGFMPKWLILQDLAAQGLPLTAVTLALSSLMSLYFYLRLCYAMILTTAPNTNNSFTPWRLKTKKGSALLATSMTSALTLLPLTPLAQALMN</sequence>
<feature type="transmembrane region" description="Helical" evidence="17">
    <location>
        <begin position="274"/>
        <end position="294"/>
    </location>
</feature>
<keyword evidence="11 17" id="KW-1133">Transmembrane helix</keyword>
<dbReference type="InterPro" id="IPR003917">
    <property type="entry name" value="NADH_UbQ_OxRdtase_chain2"/>
</dbReference>
<evidence type="ECO:0000256" key="14">
    <source>
        <dbReference type="ARBA" id="ARBA00023128"/>
    </source>
</evidence>
<feature type="domain" description="NADH dehydrogenase subunit 2 C-terminal" evidence="19">
    <location>
        <begin position="290"/>
        <end position="342"/>
    </location>
</feature>
<reference evidence="20" key="1">
    <citation type="journal article" date="2014" name="Mitochondrial DNA">
        <title>Complete mitochondrial genome of Pareuchiloglanis sinensis (Siluriformes: Sisoridae).</title>
        <authorList>
            <person name="Shao K."/>
            <person name="Yan S.X."/>
            <person name="Zhu B."/>
            <person name="Xu N."/>
            <person name="Li W.T."/>
            <person name="Xiong M.H."/>
        </authorList>
    </citation>
    <scope>NUCLEOTIDE SEQUENCE</scope>
</reference>
<feature type="transmembrane region" description="Helical" evidence="17">
    <location>
        <begin position="178"/>
        <end position="196"/>
    </location>
</feature>
<evidence type="ECO:0000256" key="9">
    <source>
        <dbReference type="ARBA" id="ARBA00022967"/>
    </source>
</evidence>
<evidence type="ECO:0000256" key="11">
    <source>
        <dbReference type="ARBA" id="ARBA00022989"/>
    </source>
</evidence>
<keyword evidence="15 17" id="KW-0472">Membrane</keyword>
<evidence type="ECO:0000256" key="12">
    <source>
        <dbReference type="ARBA" id="ARBA00023027"/>
    </source>
</evidence>
<evidence type="ECO:0000256" key="17">
    <source>
        <dbReference type="RuleBase" id="RU003403"/>
    </source>
</evidence>
<evidence type="ECO:0000256" key="1">
    <source>
        <dbReference type="ARBA" id="ARBA00004448"/>
    </source>
</evidence>
<dbReference type="CTD" id="4536"/>
<keyword evidence="6 17" id="KW-0679">Respiratory chain</keyword>
<comment type="subcellular location">
    <subcellularLocation>
        <location evidence="1 17">Mitochondrion inner membrane</location>
        <topology evidence="1 17">Multi-pass membrane protein</topology>
    </subcellularLocation>
</comment>
<dbReference type="EC" id="7.1.1.2" evidence="3 17"/>
<keyword evidence="13 17" id="KW-0830">Ubiquinone</keyword>
<keyword evidence="12 17" id="KW-0520">NAD</keyword>
<evidence type="ECO:0000259" key="19">
    <source>
        <dbReference type="Pfam" id="PF06444"/>
    </source>
</evidence>
<keyword evidence="14 17" id="KW-0496">Mitochondrion</keyword>
<dbReference type="EMBL" id="KJ637323">
    <property type="protein sequence ID" value="AID15872.1"/>
    <property type="molecule type" value="Genomic_DNA"/>
</dbReference>
<dbReference type="PANTHER" id="PTHR46552">
    <property type="entry name" value="NADH-UBIQUINONE OXIDOREDUCTASE CHAIN 2"/>
    <property type="match status" value="1"/>
</dbReference>
<comment type="similarity">
    <text evidence="2 17">Belongs to the complex I subunit 2 family.</text>
</comment>
<feature type="transmembrane region" description="Helical" evidence="17">
    <location>
        <begin position="231"/>
        <end position="254"/>
    </location>
</feature>
<comment type="catalytic activity">
    <reaction evidence="16 17">
        <text>a ubiquinone + NADH + 5 H(+)(in) = a ubiquinol + NAD(+) + 4 H(+)(out)</text>
        <dbReference type="Rhea" id="RHEA:29091"/>
        <dbReference type="Rhea" id="RHEA-COMP:9565"/>
        <dbReference type="Rhea" id="RHEA-COMP:9566"/>
        <dbReference type="ChEBI" id="CHEBI:15378"/>
        <dbReference type="ChEBI" id="CHEBI:16389"/>
        <dbReference type="ChEBI" id="CHEBI:17976"/>
        <dbReference type="ChEBI" id="CHEBI:57540"/>
        <dbReference type="ChEBI" id="CHEBI:57945"/>
        <dbReference type="EC" id="7.1.1.2"/>
    </reaction>
</comment>
<keyword evidence="10 17" id="KW-0249">Electron transport</keyword>
<organism evidence="20">
    <name type="scientific">Pareuchiloglanis sinensis</name>
    <name type="common">Catfish</name>
    <name type="synonym">Euchiloglanis sinensis</name>
    <dbReference type="NCBI Taxonomy" id="221672"/>
    <lineage>
        <taxon>Eukaryota</taxon>
        <taxon>Metazoa</taxon>
        <taxon>Chordata</taxon>
        <taxon>Craniata</taxon>
        <taxon>Vertebrata</taxon>
        <taxon>Euteleostomi</taxon>
        <taxon>Actinopterygii</taxon>
        <taxon>Neopterygii</taxon>
        <taxon>Teleostei</taxon>
        <taxon>Ostariophysi</taxon>
        <taxon>Siluriformes</taxon>
        <taxon>Sisoridae</taxon>
        <taxon>Glyptosterninae</taxon>
        <taxon>Pareuchiloglanis</taxon>
    </lineage>
</organism>
<evidence type="ECO:0000259" key="18">
    <source>
        <dbReference type="Pfam" id="PF00361"/>
    </source>
</evidence>
<evidence type="ECO:0000256" key="7">
    <source>
        <dbReference type="ARBA" id="ARBA00022692"/>
    </source>
</evidence>
<comment type="function">
    <text evidence="17">Core subunit of the mitochondrial membrane respiratory chain NADH dehydrogenase (Complex I) which catalyzes electron transfer from NADH through the respiratory chain, using ubiquinone as an electron acceptor. Essential for the catalytic activity and assembly of complex I.</text>
</comment>
<dbReference type="RefSeq" id="YP_009045875.1">
    <property type="nucleotide sequence ID" value="NC_024434.1"/>
</dbReference>
<feature type="transmembrane region" description="Helical" evidence="17">
    <location>
        <begin position="324"/>
        <end position="347"/>
    </location>
</feature>
<gene>
    <name evidence="20" type="primary">ND2</name>
</gene>
<dbReference type="GeneID" id="19737104"/>